<accession>A0ABN6WW51</accession>
<dbReference type="EMBL" id="AP027370">
    <property type="protein sequence ID" value="BDY13111.1"/>
    <property type="molecule type" value="Genomic_DNA"/>
</dbReference>
<sequence>MMEDGALRMENGKEGVLTAEKLERELDEAQRKLEEVEKLIETVEKELQPWEEEYETGGNCCEDFDDEENG</sequence>
<dbReference type="RefSeq" id="WP_286336083.1">
    <property type="nucleotide sequence ID" value="NZ_AP027370.1"/>
</dbReference>
<evidence type="ECO:0000313" key="2">
    <source>
        <dbReference type="EMBL" id="BDY13111.1"/>
    </source>
</evidence>
<feature type="region of interest" description="Disordered" evidence="1">
    <location>
        <begin position="51"/>
        <end position="70"/>
    </location>
</feature>
<gene>
    <name evidence="2" type="ORF">HCR_14230</name>
</gene>
<protein>
    <submittedName>
        <fullName evidence="2">Uncharacterized protein</fullName>
    </submittedName>
</protein>
<name>A0ABN6WW51_9BACT</name>
<dbReference type="Proteomes" id="UP001321445">
    <property type="component" value="Chromosome"/>
</dbReference>
<evidence type="ECO:0000256" key="1">
    <source>
        <dbReference type="SAM" id="MobiDB-lite"/>
    </source>
</evidence>
<reference evidence="2 3" key="1">
    <citation type="submission" date="2023-03" db="EMBL/GenBank/DDBJ databases">
        <title>Description of Hydrogenimonas sp. ISO32.</title>
        <authorList>
            <person name="Mino S."/>
            <person name="Fukazawa S."/>
            <person name="Sawabe T."/>
        </authorList>
    </citation>
    <scope>NUCLEOTIDE SEQUENCE [LARGE SCALE GENOMIC DNA]</scope>
    <source>
        <strain evidence="2 3">ISO32</strain>
    </source>
</reference>
<organism evidence="2 3">
    <name type="scientific">Hydrogenimonas cancrithermarum</name>
    <dbReference type="NCBI Taxonomy" id="2993563"/>
    <lineage>
        <taxon>Bacteria</taxon>
        <taxon>Pseudomonadati</taxon>
        <taxon>Campylobacterota</taxon>
        <taxon>Epsilonproteobacteria</taxon>
        <taxon>Campylobacterales</taxon>
        <taxon>Hydrogenimonadaceae</taxon>
        <taxon>Hydrogenimonas</taxon>
    </lineage>
</organism>
<keyword evidence="3" id="KW-1185">Reference proteome</keyword>
<evidence type="ECO:0000313" key="3">
    <source>
        <dbReference type="Proteomes" id="UP001321445"/>
    </source>
</evidence>
<proteinExistence type="predicted"/>